<keyword evidence="1 2" id="KW-0812">Transmembrane</keyword>
<organism evidence="2 3">
    <name type="scientific">Tetrahymena thermophila (strain SB210)</name>
    <dbReference type="NCBI Taxonomy" id="312017"/>
    <lineage>
        <taxon>Eukaryota</taxon>
        <taxon>Sar</taxon>
        <taxon>Alveolata</taxon>
        <taxon>Ciliophora</taxon>
        <taxon>Intramacronucleata</taxon>
        <taxon>Oligohymenophorea</taxon>
        <taxon>Hymenostomatida</taxon>
        <taxon>Tetrahymenina</taxon>
        <taxon>Tetrahymenidae</taxon>
        <taxon>Tetrahymena</taxon>
    </lineage>
</organism>
<dbReference type="PANTHER" id="PTHR11319:SF35">
    <property type="entry name" value="OUTER MEMBRANE PROTEIN PMPC-RELATED"/>
    <property type="match status" value="1"/>
</dbReference>
<feature type="transmembrane region" description="Helical" evidence="1">
    <location>
        <begin position="711"/>
        <end position="730"/>
    </location>
</feature>
<feature type="transmembrane region" description="Helical" evidence="1">
    <location>
        <begin position="550"/>
        <end position="570"/>
    </location>
</feature>
<dbReference type="AlphaFoldDB" id="Q22TP6"/>
<dbReference type="OrthoDB" id="411811at2759"/>
<dbReference type="PANTHER" id="PTHR11319">
    <property type="entry name" value="G PROTEIN-COUPLED RECEPTOR-RELATED"/>
    <property type="match status" value="1"/>
</dbReference>
<feature type="transmembrane region" description="Helical" evidence="1">
    <location>
        <begin position="463"/>
        <end position="484"/>
    </location>
</feature>
<keyword evidence="1" id="KW-1133">Transmembrane helix</keyword>
<reference evidence="3" key="1">
    <citation type="journal article" date="2006" name="PLoS Biol.">
        <title>Macronuclear genome sequence of the ciliate Tetrahymena thermophila, a model eukaryote.</title>
        <authorList>
            <person name="Eisen J.A."/>
            <person name="Coyne R.S."/>
            <person name="Wu M."/>
            <person name="Wu D."/>
            <person name="Thiagarajan M."/>
            <person name="Wortman J.R."/>
            <person name="Badger J.H."/>
            <person name="Ren Q."/>
            <person name="Amedeo P."/>
            <person name="Jones K.M."/>
            <person name="Tallon L.J."/>
            <person name="Delcher A.L."/>
            <person name="Salzberg S.L."/>
            <person name="Silva J.C."/>
            <person name="Haas B.J."/>
            <person name="Majoros W.H."/>
            <person name="Farzad M."/>
            <person name="Carlton J.M."/>
            <person name="Smith R.K. Jr."/>
            <person name="Garg J."/>
            <person name="Pearlman R.E."/>
            <person name="Karrer K.M."/>
            <person name="Sun L."/>
            <person name="Manning G."/>
            <person name="Elde N.C."/>
            <person name="Turkewitz A.P."/>
            <person name="Asai D.J."/>
            <person name="Wilkes D.E."/>
            <person name="Wang Y."/>
            <person name="Cai H."/>
            <person name="Collins K."/>
            <person name="Stewart B.A."/>
            <person name="Lee S.R."/>
            <person name="Wilamowska K."/>
            <person name="Weinberg Z."/>
            <person name="Ruzzo W.L."/>
            <person name="Wloga D."/>
            <person name="Gaertig J."/>
            <person name="Frankel J."/>
            <person name="Tsao C.-C."/>
            <person name="Gorovsky M.A."/>
            <person name="Keeling P.J."/>
            <person name="Waller R.F."/>
            <person name="Patron N.J."/>
            <person name="Cherry J.M."/>
            <person name="Stover N.A."/>
            <person name="Krieger C.J."/>
            <person name="del Toro C."/>
            <person name="Ryder H.F."/>
            <person name="Williamson S.C."/>
            <person name="Barbeau R.A."/>
            <person name="Hamilton E.P."/>
            <person name="Orias E."/>
        </authorList>
    </citation>
    <scope>NUCLEOTIDE SEQUENCE [LARGE SCALE GENOMIC DNA]</scope>
    <source>
        <strain evidence="3">SB210</strain>
    </source>
</reference>
<keyword evidence="1" id="KW-0472">Membrane</keyword>
<feature type="transmembrane region" description="Helical" evidence="1">
    <location>
        <begin position="673"/>
        <end position="691"/>
    </location>
</feature>
<dbReference type="GeneID" id="7828248"/>
<feature type="transmembrane region" description="Helical" evidence="1">
    <location>
        <begin position="515"/>
        <end position="538"/>
    </location>
</feature>
<feature type="transmembrane region" description="Helical" evidence="1">
    <location>
        <begin position="599"/>
        <end position="620"/>
    </location>
</feature>
<evidence type="ECO:0000256" key="1">
    <source>
        <dbReference type="SAM" id="Phobius"/>
    </source>
</evidence>
<dbReference type="KEGG" id="tet:TTHERM_01204220"/>
<keyword evidence="3" id="KW-1185">Reference proteome</keyword>
<dbReference type="InParanoid" id="Q22TP6"/>
<name>Q22TP6_TETTS</name>
<proteinExistence type="predicted"/>
<dbReference type="EMBL" id="GG662839">
    <property type="protein sequence ID" value="EAR88661.2"/>
    <property type="molecule type" value="Genomic_DNA"/>
</dbReference>
<sequence>MIIQNSKFYLNTCKQQNGGAIYIQNKILMGILHIDSSQFIDNKAFLSSGGAIYLQNNNLIIQNSEILSNIAQIGGGIYYTQILPDFLIDLQNGNSNNNTFMHNIGHIYGQNFGSTLRKVYIDLENIELPSGSQKSQQNGDIQIHKFKSGDQINFKKIQLIDEEDNPIKFDNINSANFNLLSLDVQALLQQISISIAWDQENEQIQCIGQLQTKQYQNGGYSLDVQVFYKPLANIILKIESNILPQIKDSQGNIAVNSGQIELNIKIELDQCSIGEIFVQYGNSIACQQCPEGKYSLSLNDKECKECPDSAASCKGSNIQLKRGYWRENENTDNILYCSLNPLPCQPQLSTSKFNCDEGYKGPLCQSCDTYGKIWGESYAQMFNPNFCYKCSQNKIKIITFNLLIFILISSYVLFILKRIILQLEIKIVGYYLNKLDMIYLGSTLNQSDRSQIISKILTDHLQILSFVCTFTVNIPISFTLPIQLPGNTFTMTSKSIDCVFSKYQNLQPLWLFQSLWSFSLPLGISCLYLLIGIICKFFKVNIFIKYFRTAALFIYFYFFPMVINLASRSINCITIGDKKYLDLDLSIECFDASNHKPYIFFYSLPLIIIWGILIPVYLFYKVYIIKQKKQSIFMTIKYSFFFEGYKDKYYYWEFWMLFYKTNLILVSELLKQNLQVKVSIMNLVLLLYFYLLVKSKPFTIQYFNNLQQKSIILCIFSLNLCFISIVGVQNNLTYELILIILLIFANLFFIFILLIGLSRLLIPTKKEDRNFIQNVIFQITKRYPQILDVQLQNKQKIKSLLKLRRVKLRIKQLIKYLKGYDFYSSQSLQQFFNIKKTQNISELHKTQEITQILSSEVSDEKNIFVKNNNTLQKLRNQWSYYTRNTNSNQTSLKTSNQNLHAINYEKDDYIMETQNSLQNSKNITRNIQFQIQLSENQN</sequence>
<protein>
    <submittedName>
        <fullName evidence="2">Transmembrane protein, putative</fullName>
    </submittedName>
</protein>
<dbReference type="RefSeq" id="XP_001008906.2">
    <property type="nucleotide sequence ID" value="XM_001008906.2"/>
</dbReference>
<feature type="transmembrane region" description="Helical" evidence="1">
    <location>
        <begin position="397"/>
        <end position="416"/>
    </location>
</feature>
<evidence type="ECO:0000313" key="3">
    <source>
        <dbReference type="Proteomes" id="UP000009168"/>
    </source>
</evidence>
<dbReference type="HOGENOM" id="CLU_003191_3_0_1"/>
<accession>Q22TP6</accession>
<feature type="transmembrane region" description="Helical" evidence="1">
    <location>
        <begin position="736"/>
        <end position="762"/>
    </location>
</feature>
<gene>
    <name evidence="2" type="ORF">TTHERM_01204220</name>
</gene>
<dbReference type="Proteomes" id="UP000009168">
    <property type="component" value="Unassembled WGS sequence"/>
</dbReference>
<evidence type="ECO:0000313" key="2">
    <source>
        <dbReference type="EMBL" id="EAR88661.2"/>
    </source>
</evidence>